<dbReference type="Gene3D" id="2.10.90.10">
    <property type="entry name" value="Cystine-knot cytokines"/>
    <property type="match status" value="1"/>
</dbReference>
<evidence type="ECO:0000313" key="12">
    <source>
        <dbReference type="Proteomes" id="UP000694620"/>
    </source>
</evidence>
<dbReference type="GeneTree" id="ENSGT00940000161872"/>
<dbReference type="InterPro" id="IPR015615">
    <property type="entry name" value="TGF-beta-rel"/>
</dbReference>
<dbReference type="SMART" id="SM00204">
    <property type="entry name" value="TGFB"/>
    <property type="match status" value="1"/>
</dbReference>
<evidence type="ECO:0000256" key="5">
    <source>
        <dbReference type="ARBA" id="ARBA00023030"/>
    </source>
</evidence>
<dbReference type="PROSITE" id="PS51362">
    <property type="entry name" value="TGF_BETA_2"/>
    <property type="match status" value="1"/>
</dbReference>
<dbReference type="GeneID" id="114661547"/>
<dbReference type="GO" id="GO:0008083">
    <property type="term" value="F:growth factor activity"/>
    <property type="evidence" value="ECO:0007669"/>
    <property type="project" value="UniProtKB-KW"/>
</dbReference>
<dbReference type="FunFam" id="2.10.90.10:FF:000012">
    <property type="entry name" value="Growth/differentiation factor 9 (Predicted)"/>
    <property type="match status" value="1"/>
</dbReference>
<dbReference type="Ensembl" id="ENSECRT00000019781.1">
    <property type="protein sequence ID" value="ENSECRP00000019386.1"/>
    <property type="gene ID" value="ENSECRG00000012978.1"/>
</dbReference>
<dbReference type="PANTHER" id="PTHR11848">
    <property type="entry name" value="TGF-BETA FAMILY"/>
    <property type="match status" value="1"/>
</dbReference>
<dbReference type="Pfam" id="PF00019">
    <property type="entry name" value="TGF_beta"/>
    <property type="match status" value="1"/>
</dbReference>
<accession>A0A8C4XBT4</accession>
<keyword evidence="7" id="KW-0325">Glycoprotein</keyword>
<evidence type="ECO:0000256" key="2">
    <source>
        <dbReference type="ARBA" id="ARBA00006656"/>
    </source>
</evidence>
<keyword evidence="12" id="KW-1185">Reference proteome</keyword>
<feature type="domain" description="TGF-beta family profile" evidence="10">
    <location>
        <begin position="229"/>
        <end position="345"/>
    </location>
</feature>
<evidence type="ECO:0000256" key="4">
    <source>
        <dbReference type="ARBA" id="ARBA00022729"/>
    </source>
</evidence>
<dbReference type="AlphaFoldDB" id="A0A8C4XBT4"/>
<dbReference type="RefSeq" id="XP_028670516.1">
    <property type="nucleotide sequence ID" value="XM_028814683.2"/>
</dbReference>
<reference evidence="11" key="2">
    <citation type="submission" date="2025-08" db="UniProtKB">
        <authorList>
            <consortium name="Ensembl"/>
        </authorList>
    </citation>
    <scope>IDENTIFICATION</scope>
</reference>
<keyword evidence="3" id="KW-0964">Secreted</keyword>
<evidence type="ECO:0000256" key="9">
    <source>
        <dbReference type="SAM" id="SignalP"/>
    </source>
</evidence>
<dbReference type="InterPro" id="IPR017948">
    <property type="entry name" value="TGFb_CS"/>
</dbReference>
<reference evidence="11" key="1">
    <citation type="submission" date="2021-06" db="EMBL/GenBank/DDBJ databases">
        <authorList>
            <consortium name="Wellcome Sanger Institute Data Sharing"/>
        </authorList>
    </citation>
    <scope>NUCLEOTIDE SEQUENCE [LARGE SCALE GENOMIC DNA]</scope>
</reference>
<evidence type="ECO:0000256" key="6">
    <source>
        <dbReference type="ARBA" id="ARBA00023157"/>
    </source>
</evidence>
<keyword evidence="4 9" id="KW-0732">Signal</keyword>
<dbReference type="Gene3D" id="2.60.120.970">
    <property type="match status" value="1"/>
</dbReference>
<keyword evidence="6" id="KW-1015">Disulfide bond</keyword>
<comment type="subcellular location">
    <subcellularLocation>
        <location evidence="1">Secreted</location>
    </subcellularLocation>
</comment>
<evidence type="ECO:0000313" key="11">
    <source>
        <dbReference type="Ensembl" id="ENSECRP00000019386.1"/>
    </source>
</evidence>
<evidence type="ECO:0000259" key="10">
    <source>
        <dbReference type="PROSITE" id="PS51362"/>
    </source>
</evidence>
<dbReference type="GO" id="GO:0005615">
    <property type="term" value="C:extracellular space"/>
    <property type="evidence" value="ECO:0007669"/>
    <property type="project" value="TreeGrafter"/>
</dbReference>
<comment type="similarity">
    <text evidence="2 8">Belongs to the TGF-beta family.</text>
</comment>
<evidence type="ECO:0000256" key="8">
    <source>
        <dbReference type="RuleBase" id="RU000354"/>
    </source>
</evidence>
<evidence type="ECO:0000256" key="1">
    <source>
        <dbReference type="ARBA" id="ARBA00004613"/>
    </source>
</evidence>
<dbReference type="PROSITE" id="PS00250">
    <property type="entry name" value="TGF_BETA_1"/>
    <property type="match status" value="1"/>
</dbReference>
<evidence type="ECO:0000256" key="3">
    <source>
        <dbReference type="ARBA" id="ARBA00022525"/>
    </source>
</evidence>
<keyword evidence="5 8" id="KW-0339">Growth factor</keyword>
<feature type="signal peptide" evidence="9">
    <location>
        <begin position="1"/>
        <end position="20"/>
    </location>
</feature>
<sequence length="345" mass="38896">MCPQLKALAIYTLCFWAVESRPPSEWTQDTVAVQTLKKSILGTLGLERPPTPSRPLDELQRHHLNRLYERQVRDLRVPADTRVQKVAPVRVENITQSPSDQKPSWKLLTIFKKTELMKKALIIKGAQLSLHAHLVSGLSSAVLTNIYYVNQSIMDNGQLPALIISTVLDSGTLKVDLLDTVKEWLAGSEEELRLTVEFVSTVFPEMPVVSRIDDQVTLEVEMLHGKRQRTKRSSSSKEECWKSDKNCCRKSLTVSFKEIGWSDWVVAPETYTMYYCNGSCPQNYKPAAMHTQIKSRLSLISNGATPSPCCVPAEYEPMVLMHYNSDGKLSLTPFNDLIVTKCHCA</sequence>
<organism evidence="11 12">
    <name type="scientific">Erpetoichthys calabaricus</name>
    <name type="common">Rope fish</name>
    <name type="synonym">Calamoichthys calabaricus</name>
    <dbReference type="NCBI Taxonomy" id="27687"/>
    <lineage>
        <taxon>Eukaryota</taxon>
        <taxon>Metazoa</taxon>
        <taxon>Chordata</taxon>
        <taxon>Craniata</taxon>
        <taxon>Vertebrata</taxon>
        <taxon>Euteleostomi</taxon>
        <taxon>Actinopterygii</taxon>
        <taxon>Polypteriformes</taxon>
        <taxon>Polypteridae</taxon>
        <taxon>Erpetoichthys</taxon>
    </lineage>
</organism>
<protein>
    <recommendedName>
        <fullName evidence="10">TGF-beta family profile domain-containing protein</fullName>
    </recommendedName>
</protein>
<dbReference type="InterPro" id="IPR029034">
    <property type="entry name" value="Cystine-knot_cytokine"/>
</dbReference>
<reference evidence="11" key="3">
    <citation type="submission" date="2025-09" db="UniProtKB">
        <authorList>
            <consortium name="Ensembl"/>
        </authorList>
    </citation>
    <scope>IDENTIFICATION</scope>
</reference>
<gene>
    <name evidence="11" type="primary">LOC114661547</name>
</gene>
<feature type="chain" id="PRO_5034784330" description="TGF-beta family profile domain-containing protein" evidence="9">
    <location>
        <begin position="21"/>
        <end position="345"/>
    </location>
</feature>
<dbReference type="OrthoDB" id="10030979at2759"/>
<proteinExistence type="inferred from homology"/>
<dbReference type="PANTHER" id="PTHR11848:SF78">
    <property type="entry name" value="GROWTH_DIFFERENTIATION FACTOR 15"/>
    <property type="match status" value="1"/>
</dbReference>
<dbReference type="CDD" id="cd19376">
    <property type="entry name" value="TGF_beta_GDF15"/>
    <property type="match status" value="1"/>
</dbReference>
<evidence type="ECO:0000256" key="7">
    <source>
        <dbReference type="ARBA" id="ARBA00023180"/>
    </source>
</evidence>
<dbReference type="GO" id="GO:0005125">
    <property type="term" value="F:cytokine activity"/>
    <property type="evidence" value="ECO:0007669"/>
    <property type="project" value="TreeGrafter"/>
</dbReference>
<dbReference type="PRINTS" id="PR00669">
    <property type="entry name" value="INHIBINA"/>
</dbReference>
<dbReference type="Proteomes" id="UP000694620">
    <property type="component" value="Chromosome 12"/>
</dbReference>
<dbReference type="InterPro" id="IPR001839">
    <property type="entry name" value="TGF-b_C"/>
</dbReference>
<dbReference type="SUPFAM" id="SSF57501">
    <property type="entry name" value="Cystine-knot cytokines"/>
    <property type="match status" value="1"/>
</dbReference>
<name>A0A8C4XBT4_ERPCA</name>